<evidence type="ECO:0000256" key="2">
    <source>
        <dbReference type="SAM" id="MobiDB-lite"/>
    </source>
</evidence>
<evidence type="ECO:0000313" key="4">
    <source>
        <dbReference type="Proteomes" id="UP001632037"/>
    </source>
</evidence>
<keyword evidence="1" id="KW-0175">Coiled coil</keyword>
<dbReference type="EMBL" id="JBIMZQ010000008">
    <property type="protein sequence ID" value="KAL3669692.1"/>
    <property type="molecule type" value="Genomic_DNA"/>
</dbReference>
<protein>
    <submittedName>
        <fullName evidence="3">Uncharacterized protein</fullName>
    </submittedName>
</protein>
<dbReference type="AlphaFoldDB" id="A0ABD3FRY4"/>
<organism evidence="3 4">
    <name type="scientific">Phytophthora oleae</name>
    <dbReference type="NCBI Taxonomy" id="2107226"/>
    <lineage>
        <taxon>Eukaryota</taxon>
        <taxon>Sar</taxon>
        <taxon>Stramenopiles</taxon>
        <taxon>Oomycota</taxon>
        <taxon>Peronosporomycetes</taxon>
        <taxon>Peronosporales</taxon>
        <taxon>Peronosporaceae</taxon>
        <taxon>Phytophthora</taxon>
    </lineage>
</organism>
<evidence type="ECO:0000313" key="3">
    <source>
        <dbReference type="EMBL" id="KAL3669692.1"/>
    </source>
</evidence>
<name>A0ABD3FRY4_9STRA</name>
<keyword evidence="4" id="KW-1185">Reference proteome</keyword>
<sequence>MTEFGPNGHIRTDRALRAIAVVLKPGETPEQYENNFKRWLSNKKKVKLSALKDDPEEERRFRQCFAYAMVRDLKYRVRTHPQCSTSRNDPSFQVPGQILKRPRLELNMNNTSPMTGNEGIKSLKVLGAKEWEEDAISCSSSATISEPPLTPRSDVESLETATDPCSSFVKMKHPQLLTGSDGTTFIDQCYATDGAIHVDMEILNSDIYQIASNLLVEADNLKVDSTAQQLIQSTKRIRLNEEAIQDSLNYLESSSTEAAELARQVDELKVALNKEKERRDSVLACVIAHEWKSEENGFREPTGGKIRYFPRNAAVYFRKVGT</sequence>
<feature type="coiled-coil region" evidence="1">
    <location>
        <begin position="251"/>
        <end position="278"/>
    </location>
</feature>
<gene>
    <name evidence="3" type="ORF">V7S43_005073</name>
</gene>
<feature type="region of interest" description="Disordered" evidence="2">
    <location>
        <begin position="138"/>
        <end position="158"/>
    </location>
</feature>
<proteinExistence type="predicted"/>
<dbReference type="Proteomes" id="UP001632037">
    <property type="component" value="Unassembled WGS sequence"/>
</dbReference>
<accession>A0ABD3FRY4</accession>
<comment type="caution">
    <text evidence="3">The sequence shown here is derived from an EMBL/GenBank/DDBJ whole genome shotgun (WGS) entry which is preliminary data.</text>
</comment>
<evidence type="ECO:0000256" key="1">
    <source>
        <dbReference type="SAM" id="Coils"/>
    </source>
</evidence>
<reference evidence="3 4" key="1">
    <citation type="submission" date="2024-09" db="EMBL/GenBank/DDBJ databases">
        <title>Genome sequencing and assembly of Phytophthora oleae, isolate VK10A, causative agent of rot of olive drupes.</title>
        <authorList>
            <person name="Conti Taguali S."/>
            <person name="Riolo M."/>
            <person name="La Spada F."/>
            <person name="Cacciola S.O."/>
            <person name="Dionisio G."/>
        </authorList>
    </citation>
    <scope>NUCLEOTIDE SEQUENCE [LARGE SCALE GENOMIC DNA]</scope>
    <source>
        <strain evidence="3 4">VK10A</strain>
    </source>
</reference>